<organism evidence="3 4">
    <name type="scientific">Streptacidiphilus alkalitolerans</name>
    <dbReference type="NCBI Taxonomy" id="3342712"/>
    <lineage>
        <taxon>Bacteria</taxon>
        <taxon>Bacillati</taxon>
        <taxon>Actinomycetota</taxon>
        <taxon>Actinomycetes</taxon>
        <taxon>Kitasatosporales</taxon>
        <taxon>Streptomycetaceae</taxon>
        <taxon>Streptacidiphilus</taxon>
    </lineage>
</organism>
<sequence length="695" mass="72372">MVRESPQPRNGRPGSTSTAPRGRGERRAAARPGRPPVARAEAALVLHYTRLARLAYTVLPATLDRHRRVLAAHALVQQSLPSRLPDLLAGPHPAEVPVPRRSPEAAAGGGSAPAGPAYALLRATVLAAALQRGGRRRPWRLPRTWGLTLFPSSGGPESLALERALAELGTTERAAYALLALEGLTQDEAGQLLVAVGVSDPRPALRRAARLGATYPADALAAADFDPCTVHARPTDLLRRRRRLRAGSVLAAALVAAAVAALVLPGSGQGGVPAAGAGAGAASSLASAPAGGLGITAADLVRVPADQWRHTARIDFTAWPARGDRLTDRALLTRALTLWSAAGERGTASAALVRATPGTVPAPPVQAPRLLWSGRLDGAEVVLLDDGAELARYTRPDRATAADPEQLQLTRSDESDVTTAGAVLLRSSRAGDRFLLAPWVDTVQLRDLRAPDTPAQDLVPTDGVTAAVPQPPSSGCGSWPVLQLRSSSVIAEHHAFLLTDLGGVTAAHLTFTPPPSSGPANYPREATGTDALLAWARLACGLPALRGQDVKSVNAWEFAKQPLPEGRGTALWTCTRADRWDGSGSAATQFLAPAATGQDRNAPALTTAVQPKGRACSRYEQYVVAGTWWRAPGSGHGYLLAAGSRHVTRLGAEGGLSAPARTVPQQTLALPAARPRTAVTVIGTLDTGQTARTLK</sequence>
<feature type="region of interest" description="Disordered" evidence="1">
    <location>
        <begin position="1"/>
        <end position="36"/>
    </location>
</feature>
<accession>A0ABV6X5P8</accession>
<feature type="transmembrane region" description="Helical" evidence="2">
    <location>
        <begin position="246"/>
        <end position="264"/>
    </location>
</feature>
<gene>
    <name evidence="3" type="ORF">ACEZDB_23370</name>
</gene>
<keyword evidence="2" id="KW-1133">Transmembrane helix</keyword>
<dbReference type="EMBL" id="JBHEZY010000010">
    <property type="protein sequence ID" value="MFC1433591.1"/>
    <property type="molecule type" value="Genomic_DNA"/>
</dbReference>
<feature type="region of interest" description="Disordered" evidence="1">
    <location>
        <begin position="87"/>
        <end position="111"/>
    </location>
</feature>
<dbReference type="Proteomes" id="UP001592530">
    <property type="component" value="Unassembled WGS sequence"/>
</dbReference>
<evidence type="ECO:0008006" key="5">
    <source>
        <dbReference type="Google" id="ProtNLM"/>
    </source>
</evidence>
<proteinExistence type="predicted"/>
<dbReference type="RefSeq" id="WP_380555700.1">
    <property type="nucleotide sequence ID" value="NZ_JBHEZY010000010.1"/>
</dbReference>
<name>A0ABV6X5P8_9ACTN</name>
<reference evidence="3 4" key="1">
    <citation type="submission" date="2024-09" db="EMBL/GenBank/DDBJ databases">
        <authorList>
            <person name="Lee S.D."/>
        </authorList>
    </citation>
    <scope>NUCLEOTIDE SEQUENCE [LARGE SCALE GENOMIC DNA]</scope>
    <source>
        <strain evidence="3 4">N1-3</strain>
    </source>
</reference>
<keyword evidence="2" id="KW-0812">Transmembrane</keyword>
<evidence type="ECO:0000313" key="4">
    <source>
        <dbReference type="Proteomes" id="UP001592530"/>
    </source>
</evidence>
<evidence type="ECO:0000313" key="3">
    <source>
        <dbReference type="EMBL" id="MFC1433591.1"/>
    </source>
</evidence>
<comment type="caution">
    <text evidence="3">The sequence shown here is derived from an EMBL/GenBank/DDBJ whole genome shotgun (WGS) entry which is preliminary data.</text>
</comment>
<keyword evidence="2" id="KW-0472">Membrane</keyword>
<protein>
    <recommendedName>
        <fullName evidence="5">DNA-directed RNA polymerase specialized sigma24 family protein</fullName>
    </recommendedName>
</protein>
<evidence type="ECO:0000256" key="1">
    <source>
        <dbReference type="SAM" id="MobiDB-lite"/>
    </source>
</evidence>
<evidence type="ECO:0000256" key="2">
    <source>
        <dbReference type="SAM" id="Phobius"/>
    </source>
</evidence>